<dbReference type="Gene3D" id="3.90.1150.10">
    <property type="entry name" value="Aspartate Aminotransferase, domain 1"/>
    <property type="match status" value="1"/>
</dbReference>
<evidence type="ECO:0000313" key="8">
    <source>
        <dbReference type="EMBL" id="CAD9672306.1"/>
    </source>
</evidence>
<dbReference type="InterPro" id="IPR045088">
    <property type="entry name" value="ALAT1/2-like"/>
</dbReference>
<evidence type="ECO:0000256" key="1">
    <source>
        <dbReference type="ARBA" id="ARBA00001933"/>
    </source>
</evidence>
<dbReference type="UniPathway" id="UPA00528">
    <property type="reaction ID" value="UER00586"/>
</dbReference>
<comment type="subunit">
    <text evidence="2">Homodimer.</text>
</comment>
<feature type="domain" description="Aminotransferase class I/classII large" evidence="7">
    <location>
        <begin position="124"/>
        <end position="491"/>
    </location>
</feature>
<evidence type="ECO:0000256" key="3">
    <source>
        <dbReference type="ARBA" id="ARBA00022576"/>
    </source>
</evidence>
<dbReference type="PANTHER" id="PTHR11751">
    <property type="entry name" value="ALANINE AMINOTRANSFERASE"/>
    <property type="match status" value="1"/>
</dbReference>
<keyword evidence="3" id="KW-0032">Aminotransferase</keyword>
<gene>
    <name evidence="8" type="ORF">QSP1433_LOCUS3888</name>
</gene>
<dbReference type="Gene3D" id="1.10.287.1970">
    <property type="match status" value="1"/>
</dbReference>
<evidence type="ECO:0000256" key="5">
    <source>
        <dbReference type="ARBA" id="ARBA00022898"/>
    </source>
</evidence>
<reference evidence="8" key="1">
    <citation type="submission" date="2021-01" db="EMBL/GenBank/DDBJ databases">
        <authorList>
            <person name="Corre E."/>
            <person name="Pelletier E."/>
            <person name="Niang G."/>
            <person name="Scheremetjew M."/>
            <person name="Finn R."/>
            <person name="Kale V."/>
            <person name="Holt S."/>
            <person name="Cochrane G."/>
            <person name="Meng A."/>
            <person name="Brown T."/>
            <person name="Cohen L."/>
        </authorList>
    </citation>
    <scope>NUCLEOTIDE SEQUENCE</scope>
    <source>
        <strain evidence="8">NY070348D</strain>
    </source>
</reference>
<dbReference type="InterPro" id="IPR004839">
    <property type="entry name" value="Aminotransferase_I/II_large"/>
</dbReference>
<evidence type="ECO:0000256" key="6">
    <source>
        <dbReference type="ARBA" id="ARBA00025785"/>
    </source>
</evidence>
<accession>A0A7S2RIP6</accession>
<dbReference type="PANTHER" id="PTHR11751:SF29">
    <property type="entry name" value="ALANINE TRANSAMINASE"/>
    <property type="match status" value="1"/>
</dbReference>
<dbReference type="CDD" id="cd00609">
    <property type="entry name" value="AAT_like"/>
    <property type="match status" value="1"/>
</dbReference>
<evidence type="ECO:0000256" key="4">
    <source>
        <dbReference type="ARBA" id="ARBA00022679"/>
    </source>
</evidence>
<name>A0A7S2RIP6_9STRA</name>
<keyword evidence="4" id="KW-0808">Transferase</keyword>
<evidence type="ECO:0000259" key="7">
    <source>
        <dbReference type="Pfam" id="PF00155"/>
    </source>
</evidence>
<dbReference type="AlphaFoldDB" id="A0A7S2RIP6"/>
<dbReference type="FunFam" id="3.90.1150.10:FF:000151">
    <property type="entry name" value="Alanine aminotransferase 2"/>
    <property type="match status" value="1"/>
</dbReference>
<dbReference type="SUPFAM" id="SSF53383">
    <property type="entry name" value="PLP-dependent transferases"/>
    <property type="match status" value="1"/>
</dbReference>
<proteinExistence type="inferred from homology"/>
<comment type="cofactor">
    <cofactor evidence="1">
        <name>pyridoxal 5'-phosphate</name>
        <dbReference type="ChEBI" id="CHEBI:597326"/>
    </cofactor>
</comment>
<comment type="similarity">
    <text evidence="6">Belongs to the class-I pyridoxal-phosphate-dependent aminotransferase family. Alanine aminotransferase subfamily.</text>
</comment>
<dbReference type="Gene3D" id="3.40.640.10">
    <property type="entry name" value="Type I PLP-dependent aspartate aminotransferase-like (Major domain)"/>
    <property type="match status" value="1"/>
</dbReference>
<dbReference type="Pfam" id="PF00155">
    <property type="entry name" value="Aminotran_1_2"/>
    <property type="match status" value="1"/>
</dbReference>
<dbReference type="GO" id="GO:0030170">
    <property type="term" value="F:pyridoxal phosphate binding"/>
    <property type="evidence" value="ECO:0007669"/>
    <property type="project" value="InterPro"/>
</dbReference>
<dbReference type="InterPro" id="IPR015424">
    <property type="entry name" value="PyrdxlP-dep_Trfase"/>
</dbReference>
<dbReference type="FunFam" id="3.40.640.10:FF:000104">
    <property type="entry name" value="Alanine aminotransferase, putative"/>
    <property type="match status" value="1"/>
</dbReference>
<protein>
    <recommendedName>
        <fullName evidence="7">Aminotransferase class I/classII large domain-containing protein</fullName>
    </recommendedName>
</protein>
<dbReference type="InterPro" id="IPR015421">
    <property type="entry name" value="PyrdxlP-dep_Trfase_major"/>
</dbReference>
<keyword evidence="5" id="KW-0663">Pyridoxal phosphate</keyword>
<dbReference type="InterPro" id="IPR015422">
    <property type="entry name" value="PyrdxlP-dep_Trfase_small"/>
</dbReference>
<organism evidence="8">
    <name type="scientific">Mucochytrium quahogii</name>
    <dbReference type="NCBI Taxonomy" id="96639"/>
    <lineage>
        <taxon>Eukaryota</taxon>
        <taxon>Sar</taxon>
        <taxon>Stramenopiles</taxon>
        <taxon>Bigyra</taxon>
        <taxon>Labyrinthulomycetes</taxon>
        <taxon>Thraustochytrida</taxon>
        <taxon>Thraustochytriidae</taxon>
        <taxon>Mucochytrium</taxon>
    </lineage>
</organism>
<dbReference type="EMBL" id="HBHK01006430">
    <property type="protein sequence ID" value="CAD9672306.1"/>
    <property type="molecule type" value="Transcribed_RNA"/>
</dbReference>
<sequence>MLGNVAGRGAMARQPILKRCLGRRGKHSLNIDNINHNLVEMQYAVRGAVPIAAGHLQAQLIKEKTQGIENTRPFDKVIFCNIGNPQAVGQKPLTYYQQVTSLMDHPKLLDDVSKLQGLFHKESIEVAQEFYALHQSALGAYTDSKGFQSVRESVAKFIERRDGYSADPNHILLSNGASTAIQQLLTAIIANPNDSIMIPIPQYPIYTALIRLLNGQEAGYFMNEEKGWAMDIEELERSYEHSKSKGHTPRAMVIINPGNPTGSVLSYEDIAEVIKFCERRNLVLLSDEVYQENIYTEKPFHSAKKVMSDLNCEIELASFHSTSKGFIGECGRRGGYMEMCNFDQKVTEQIEKLASSSLCSNTNGQLMTGLMVNPPTTGEAAEVYNHERDAILSSLKLKSQIVHSTLNDVPGVSCQPLEGAMYAFPNLDLPTCFTERAKEAGMAPDALYAMELLQSTGICGVPGSGFEQKQGTHHIRLTFLPPTEEFERALKLFKDFHVNLK</sequence>
<dbReference type="PRINTS" id="PR00753">
    <property type="entry name" value="ACCSYNTHASE"/>
</dbReference>
<dbReference type="GO" id="GO:0042853">
    <property type="term" value="P:L-alanine catabolic process"/>
    <property type="evidence" value="ECO:0007669"/>
    <property type="project" value="UniProtKB-UniPathway"/>
</dbReference>
<dbReference type="GO" id="GO:0004021">
    <property type="term" value="F:L-alanine:2-oxoglutarate aminotransferase activity"/>
    <property type="evidence" value="ECO:0007669"/>
    <property type="project" value="TreeGrafter"/>
</dbReference>
<evidence type="ECO:0000256" key="2">
    <source>
        <dbReference type="ARBA" id="ARBA00011738"/>
    </source>
</evidence>